<dbReference type="EMBL" id="JAQQWM010000007">
    <property type="protein sequence ID" value="KAK8057003.1"/>
    <property type="molecule type" value="Genomic_DNA"/>
</dbReference>
<evidence type="ECO:0000256" key="3">
    <source>
        <dbReference type="ARBA" id="ARBA00022989"/>
    </source>
</evidence>
<evidence type="ECO:0000256" key="2">
    <source>
        <dbReference type="ARBA" id="ARBA00022692"/>
    </source>
</evidence>
<feature type="transmembrane region" description="Helical" evidence="5">
    <location>
        <begin position="44"/>
        <end position="64"/>
    </location>
</feature>
<dbReference type="PANTHER" id="PTHR31465">
    <property type="entry name" value="PROTEIN RTA1-RELATED"/>
    <property type="match status" value="1"/>
</dbReference>
<evidence type="ECO:0000256" key="5">
    <source>
        <dbReference type="SAM" id="Phobius"/>
    </source>
</evidence>
<comment type="caution">
    <text evidence="6">The sequence shown here is derived from an EMBL/GenBank/DDBJ whole genome shotgun (WGS) entry which is preliminary data.</text>
</comment>
<dbReference type="Proteomes" id="UP001446871">
    <property type="component" value="Unassembled WGS sequence"/>
</dbReference>
<dbReference type="PROSITE" id="PS51257">
    <property type="entry name" value="PROKAR_LIPOPROTEIN"/>
    <property type="match status" value="1"/>
</dbReference>
<name>A0ABR1UGF9_9PEZI</name>
<organism evidence="6 7">
    <name type="scientific">Apiospora saccharicola</name>
    <dbReference type="NCBI Taxonomy" id="335842"/>
    <lineage>
        <taxon>Eukaryota</taxon>
        <taxon>Fungi</taxon>
        <taxon>Dikarya</taxon>
        <taxon>Ascomycota</taxon>
        <taxon>Pezizomycotina</taxon>
        <taxon>Sordariomycetes</taxon>
        <taxon>Xylariomycetidae</taxon>
        <taxon>Amphisphaeriales</taxon>
        <taxon>Apiosporaceae</taxon>
        <taxon>Apiospora</taxon>
    </lineage>
</organism>
<reference evidence="6 7" key="1">
    <citation type="submission" date="2023-01" db="EMBL/GenBank/DDBJ databases">
        <title>Analysis of 21 Apiospora genomes using comparative genomics revels a genus with tremendous synthesis potential of carbohydrate active enzymes and secondary metabolites.</title>
        <authorList>
            <person name="Sorensen T."/>
        </authorList>
    </citation>
    <scope>NUCLEOTIDE SEQUENCE [LARGE SCALE GENOMIC DNA]</scope>
    <source>
        <strain evidence="6 7">CBS 83171</strain>
    </source>
</reference>
<keyword evidence="2 5" id="KW-0812">Transmembrane</keyword>
<feature type="transmembrane region" description="Helical" evidence="5">
    <location>
        <begin position="119"/>
        <end position="137"/>
    </location>
</feature>
<evidence type="ECO:0000256" key="1">
    <source>
        <dbReference type="ARBA" id="ARBA00004141"/>
    </source>
</evidence>
<evidence type="ECO:0000313" key="6">
    <source>
        <dbReference type="EMBL" id="KAK8057003.1"/>
    </source>
</evidence>
<comment type="subcellular location">
    <subcellularLocation>
        <location evidence="1">Membrane</location>
        <topology evidence="1">Multi-pass membrane protein</topology>
    </subcellularLocation>
</comment>
<accession>A0ABR1UGF9</accession>
<keyword evidence="3 5" id="KW-1133">Transmembrane helix</keyword>
<gene>
    <name evidence="6" type="ORF">PG996_010940</name>
</gene>
<protein>
    <submittedName>
        <fullName evidence="6">RTA1 like protein-domain-containing protein</fullName>
    </submittedName>
</protein>
<sequence>MASPEKFIFYAYQPSMAGAVILTVLFGLSCIWHIKQMIQSRTWYFIPFVIGCLFETVGYIGRALSSSESFPNFNLNPYIVQSLLILLGPTLFAASIYMILGRLICLLDADAYSMIPPRWLTKVFVLGDVLSFFAQGGGGGMLTTAKTPADVQRGNNVILGGLGIQVLFFGGFCVVTAVFHLRIRRQPTGKSSQEQAAAVTTEEPWKSLVYVLYAASLLIMVRSLFRVAEYAQGQTGALQGHEYWLYILDSVPMLAVSVLFNWMHPSGVVSSKGEKDANDNSDYVMEEGVVGHVLVQGRSKE</sequence>
<dbReference type="Pfam" id="PF04479">
    <property type="entry name" value="RTA1"/>
    <property type="match status" value="1"/>
</dbReference>
<evidence type="ECO:0000256" key="4">
    <source>
        <dbReference type="ARBA" id="ARBA00023136"/>
    </source>
</evidence>
<dbReference type="PANTHER" id="PTHR31465:SF35">
    <property type="entry name" value="RTA1 DOMAIN PROTEIN-RELATED"/>
    <property type="match status" value="1"/>
</dbReference>
<feature type="transmembrane region" description="Helical" evidence="5">
    <location>
        <begin position="84"/>
        <end position="107"/>
    </location>
</feature>
<proteinExistence type="predicted"/>
<dbReference type="InterPro" id="IPR007568">
    <property type="entry name" value="RTA1"/>
</dbReference>
<evidence type="ECO:0000313" key="7">
    <source>
        <dbReference type="Proteomes" id="UP001446871"/>
    </source>
</evidence>
<feature type="transmembrane region" description="Helical" evidence="5">
    <location>
        <begin position="12"/>
        <end position="32"/>
    </location>
</feature>
<keyword evidence="7" id="KW-1185">Reference proteome</keyword>
<keyword evidence="4 5" id="KW-0472">Membrane</keyword>
<feature type="transmembrane region" description="Helical" evidence="5">
    <location>
        <begin position="157"/>
        <end position="181"/>
    </location>
</feature>